<dbReference type="Proteomes" id="UP000237105">
    <property type="component" value="Unassembled WGS sequence"/>
</dbReference>
<reference evidence="16" key="1">
    <citation type="submission" date="2016-06" db="EMBL/GenBank/DDBJ databases">
        <title>Parallel loss of symbiosis genes in relatives of nitrogen-fixing non-legume Parasponia.</title>
        <authorList>
            <person name="Van Velzen R."/>
            <person name="Holmer R."/>
            <person name="Bu F."/>
            <person name="Rutten L."/>
            <person name="Van Zeijl A."/>
            <person name="Liu W."/>
            <person name="Santuari L."/>
            <person name="Cao Q."/>
            <person name="Sharma T."/>
            <person name="Shen D."/>
            <person name="Roswanjaya Y."/>
            <person name="Wardhani T."/>
            <person name="Kalhor M.S."/>
            <person name="Jansen J."/>
            <person name="Van den Hoogen J."/>
            <person name="Gungor B."/>
            <person name="Hartog M."/>
            <person name="Hontelez J."/>
            <person name="Verver J."/>
            <person name="Yang W.-C."/>
            <person name="Schijlen E."/>
            <person name="Repin R."/>
            <person name="Schilthuizen M."/>
            <person name="Schranz E."/>
            <person name="Heidstra R."/>
            <person name="Miyata K."/>
            <person name="Fedorova E."/>
            <person name="Kohlen W."/>
            <person name="Bisseling T."/>
            <person name="Smit S."/>
            <person name="Geurts R."/>
        </authorList>
    </citation>
    <scope>NUCLEOTIDE SEQUENCE [LARGE SCALE GENOMIC DNA]</scope>
    <source>
        <strain evidence="16">cv. WU1-14</strain>
    </source>
</reference>
<evidence type="ECO:0000256" key="1">
    <source>
        <dbReference type="ARBA" id="ARBA00001971"/>
    </source>
</evidence>
<dbReference type="InterPro" id="IPR036396">
    <property type="entry name" value="Cyt_P450_sf"/>
</dbReference>
<evidence type="ECO:0000256" key="4">
    <source>
        <dbReference type="ARBA" id="ARBA00022617"/>
    </source>
</evidence>
<dbReference type="PRINTS" id="PR00463">
    <property type="entry name" value="EP450I"/>
</dbReference>
<dbReference type="InterPro" id="IPR017972">
    <property type="entry name" value="Cyt_P450_CS"/>
</dbReference>
<dbReference type="AlphaFoldDB" id="A0A2P5B7X5"/>
<feature type="transmembrane region" description="Helical" evidence="14">
    <location>
        <begin position="6"/>
        <end position="30"/>
    </location>
</feature>
<protein>
    <submittedName>
        <fullName evidence="15">Cytochrome P450, E-class, group I</fullName>
    </submittedName>
</protein>
<dbReference type="PANTHER" id="PTHR47947">
    <property type="entry name" value="CYTOCHROME P450 82C3-RELATED"/>
    <property type="match status" value="1"/>
</dbReference>
<organism evidence="15 16">
    <name type="scientific">Parasponia andersonii</name>
    <name type="common">Sponia andersonii</name>
    <dbReference type="NCBI Taxonomy" id="3476"/>
    <lineage>
        <taxon>Eukaryota</taxon>
        <taxon>Viridiplantae</taxon>
        <taxon>Streptophyta</taxon>
        <taxon>Embryophyta</taxon>
        <taxon>Tracheophyta</taxon>
        <taxon>Spermatophyta</taxon>
        <taxon>Magnoliopsida</taxon>
        <taxon>eudicotyledons</taxon>
        <taxon>Gunneridae</taxon>
        <taxon>Pentapetalae</taxon>
        <taxon>rosids</taxon>
        <taxon>fabids</taxon>
        <taxon>Rosales</taxon>
        <taxon>Cannabaceae</taxon>
        <taxon>Parasponia</taxon>
    </lineage>
</organism>
<dbReference type="GO" id="GO:0016020">
    <property type="term" value="C:membrane"/>
    <property type="evidence" value="ECO:0007669"/>
    <property type="project" value="UniProtKB-SubCell"/>
</dbReference>
<evidence type="ECO:0000256" key="7">
    <source>
        <dbReference type="ARBA" id="ARBA00022989"/>
    </source>
</evidence>
<gene>
    <name evidence="15" type="ORF">PanWU01x14_262730</name>
</gene>
<dbReference type="GO" id="GO:0005506">
    <property type="term" value="F:iron ion binding"/>
    <property type="evidence" value="ECO:0007669"/>
    <property type="project" value="InterPro"/>
</dbReference>
<keyword evidence="11 14" id="KW-0472">Membrane</keyword>
<proteinExistence type="inferred from homology"/>
<feature type="binding site" description="axial binding residue" evidence="12">
    <location>
        <position position="470"/>
    </location>
    <ligand>
        <name>heme</name>
        <dbReference type="ChEBI" id="CHEBI:30413"/>
    </ligand>
    <ligandPart>
        <name>Fe</name>
        <dbReference type="ChEBI" id="CHEBI:18248"/>
    </ligandPart>
</feature>
<name>A0A2P5B7X5_PARAD</name>
<evidence type="ECO:0000256" key="13">
    <source>
        <dbReference type="RuleBase" id="RU000461"/>
    </source>
</evidence>
<dbReference type="PROSITE" id="PS00086">
    <property type="entry name" value="CYTOCHROME_P450"/>
    <property type="match status" value="1"/>
</dbReference>
<dbReference type="InterPro" id="IPR002401">
    <property type="entry name" value="Cyt_P450_E_grp-I"/>
</dbReference>
<comment type="caution">
    <text evidence="15">The sequence shown here is derived from an EMBL/GenBank/DDBJ whole genome shotgun (WGS) entry which is preliminary data.</text>
</comment>
<dbReference type="SUPFAM" id="SSF48264">
    <property type="entry name" value="Cytochrome P450"/>
    <property type="match status" value="1"/>
</dbReference>
<comment type="cofactor">
    <cofactor evidence="1 12">
        <name>heme</name>
        <dbReference type="ChEBI" id="CHEBI:30413"/>
    </cofactor>
</comment>
<dbReference type="GO" id="GO:0020037">
    <property type="term" value="F:heme binding"/>
    <property type="evidence" value="ECO:0007669"/>
    <property type="project" value="InterPro"/>
</dbReference>
<evidence type="ECO:0000256" key="12">
    <source>
        <dbReference type="PIRSR" id="PIRSR602401-1"/>
    </source>
</evidence>
<evidence type="ECO:0000256" key="14">
    <source>
        <dbReference type="SAM" id="Phobius"/>
    </source>
</evidence>
<keyword evidence="4 12" id="KW-0349">Heme</keyword>
<keyword evidence="10 13" id="KW-0503">Monooxygenase</keyword>
<accession>A0A2P5B7X5</accession>
<dbReference type="STRING" id="3476.A0A2P5B7X5"/>
<comment type="subcellular location">
    <subcellularLocation>
        <location evidence="2">Membrane</location>
    </subcellularLocation>
</comment>
<comment type="similarity">
    <text evidence="3 13">Belongs to the cytochrome P450 family.</text>
</comment>
<keyword evidence="16" id="KW-1185">Reference proteome</keyword>
<evidence type="ECO:0000256" key="2">
    <source>
        <dbReference type="ARBA" id="ARBA00004370"/>
    </source>
</evidence>
<dbReference type="OrthoDB" id="2789670at2759"/>
<evidence type="ECO:0000256" key="6">
    <source>
        <dbReference type="ARBA" id="ARBA00022723"/>
    </source>
</evidence>
<sequence>MGYSHFPSIATPTVIISILFGLIISLYYLFRKPKVSRRSPPEAGGAWPIVGHLPLLAGSQPVHITLGHMADKYGPIFIIRMGVYKTIVISGSEIAKERYTTNDRAFGNRAKAMALAVMGYNYAVFGFSNYGPYWRRLRKIATQELLSNHRVQMFSHVRESVVTSAIRDVHEFWVKNNKGEVKLEMKKWFAEIALNMVFKIMVGKRFVGAGETGSTTSGGDDHEGDIGDQCRKAIEGFFKMLGAIVVSDGIPYLRWFDFGGYEKAMKQTAKELDQVLEEWLEEHKRKRSIDDQQRDLMSVMLSILDDDVTEEFSSYDADTIIKATCLSFILGGTDSSATTLTWALTLLLNNPLALKKAQQELDEQIGRERQVRESDIKNLIYLQAILKETLRLYPGFPFHQESAEDCILGGYYIPAGTRLLVNTSKLHRDPKIWSDPNEFRPERFLTTHQNLDLRGQNFEFIPFGSGRRICPGISFSLAIMQLTLAVLLHEFDIKTTSDQPVDMSIAPGITSLKALPLYVLLTPRLPNRVYQI</sequence>
<evidence type="ECO:0000313" key="16">
    <source>
        <dbReference type="Proteomes" id="UP000237105"/>
    </source>
</evidence>
<dbReference type="GO" id="GO:0016705">
    <property type="term" value="F:oxidoreductase activity, acting on paired donors, with incorporation or reduction of molecular oxygen"/>
    <property type="evidence" value="ECO:0007669"/>
    <property type="project" value="InterPro"/>
</dbReference>
<evidence type="ECO:0000256" key="9">
    <source>
        <dbReference type="ARBA" id="ARBA00023004"/>
    </source>
</evidence>
<keyword evidence="8 13" id="KW-0560">Oxidoreductase</keyword>
<evidence type="ECO:0000313" key="15">
    <source>
        <dbReference type="EMBL" id="PON44900.1"/>
    </source>
</evidence>
<dbReference type="InterPro" id="IPR001128">
    <property type="entry name" value="Cyt_P450"/>
</dbReference>
<keyword evidence="7 14" id="KW-1133">Transmembrane helix</keyword>
<keyword evidence="5 14" id="KW-0812">Transmembrane</keyword>
<keyword evidence="9 12" id="KW-0408">Iron</keyword>
<dbReference type="Gene3D" id="1.10.630.10">
    <property type="entry name" value="Cytochrome P450"/>
    <property type="match status" value="1"/>
</dbReference>
<evidence type="ECO:0000256" key="11">
    <source>
        <dbReference type="ARBA" id="ARBA00023136"/>
    </source>
</evidence>
<dbReference type="GO" id="GO:0004497">
    <property type="term" value="F:monooxygenase activity"/>
    <property type="evidence" value="ECO:0007669"/>
    <property type="project" value="UniProtKB-KW"/>
</dbReference>
<evidence type="ECO:0000256" key="3">
    <source>
        <dbReference type="ARBA" id="ARBA00010617"/>
    </source>
</evidence>
<dbReference type="PRINTS" id="PR00385">
    <property type="entry name" value="P450"/>
</dbReference>
<dbReference type="InterPro" id="IPR050651">
    <property type="entry name" value="Plant_Cytochrome_P450_Monoox"/>
</dbReference>
<evidence type="ECO:0000256" key="8">
    <source>
        <dbReference type="ARBA" id="ARBA00023002"/>
    </source>
</evidence>
<dbReference type="EMBL" id="JXTB01000341">
    <property type="protein sequence ID" value="PON44900.1"/>
    <property type="molecule type" value="Genomic_DNA"/>
</dbReference>
<dbReference type="PANTHER" id="PTHR47947:SF26">
    <property type="entry name" value="CYTOCHROME P450"/>
    <property type="match status" value="1"/>
</dbReference>
<dbReference type="Pfam" id="PF00067">
    <property type="entry name" value="p450"/>
    <property type="match status" value="1"/>
</dbReference>
<dbReference type="FunFam" id="1.10.630.10:FF:000026">
    <property type="entry name" value="Cytochrome P450 82C4"/>
    <property type="match status" value="1"/>
</dbReference>
<keyword evidence="6 12" id="KW-0479">Metal-binding</keyword>
<evidence type="ECO:0000256" key="5">
    <source>
        <dbReference type="ARBA" id="ARBA00022692"/>
    </source>
</evidence>
<evidence type="ECO:0000256" key="10">
    <source>
        <dbReference type="ARBA" id="ARBA00023033"/>
    </source>
</evidence>